<reference evidence="2 3" key="1">
    <citation type="journal article" date="2017" name="ISME J.">
        <title>Energy and carbon metabolisms in a deep terrestrial subsurface fluid microbial community.</title>
        <authorList>
            <person name="Momper L."/>
            <person name="Jungbluth S.P."/>
            <person name="Lee M.D."/>
            <person name="Amend J.P."/>
        </authorList>
    </citation>
    <scope>NUCLEOTIDE SEQUENCE [LARGE SCALE GENOMIC DNA]</scope>
    <source>
        <strain evidence="2">SURF_29</strain>
    </source>
</reference>
<dbReference type="EMBL" id="QZJW01000061">
    <property type="protein sequence ID" value="RJO59858.1"/>
    <property type="molecule type" value="Genomic_DNA"/>
</dbReference>
<evidence type="ECO:0000256" key="1">
    <source>
        <dbReference type="SAM" id="Phobius"/>
    </source>
</evidence>
<feature type="transmembrane region" description="Helical" evidence="1">
    <location>
        <begin position="7"/>
        <end position="25"/>
    </location>
</feature>
<evidence type="ECO:0008006" key="4">
    <source>
        <dbReference type="Google" id="ProtNLM"/>
    </source>
</evidence>
<feature type="transmembrane region" description="Helical" evidence="1">
    <location>
        <begin position="66"/>
        <end position="84"/>
    </location>
</feature>
<dbReference type="InterPro" id="IPR036514">
    <property type="entry name" value="SGNH_hydro_sf"/>
</dbReference>
<keyword evidence="1" id="KW-0812">Transmembrane</keyword>
<organism evidence="2 3">
    <name type="scientific">candidate division WS5 bacterium</name>
    <dbReference type="NCBI Taxonomy" id="2093353"/>
    <lineage>
        <taxon>Bacteria</taxon>
        <taxon>candidate division WS5</taxon>
    </lineage>
</organism>
<keyword evidence="1" id="KW-0472">Membrane</keyword>
<gene>
    <name evidence="2" type="ORF">C4544_07660</name>
</gene>
<dbReference type="Proteomes" id="UP000285655">
    <property type="component" value="Unassembled WGS sequence"/>
</dbReference>
<evidence type="ECO:0000313" key="3">
    <source>
        <dbReference type="Proteomes" id="UP000285655"/>
    </source>
</evidence>
<sequence length="460" mass="53211">MARFANITLGCTAFCFLSIFLYALVKSNLNPPGPMSTYYIFSGAGFILFAYVLLKCDVELKVKISLLTISVGVGIYALEFTLSYNKKLNIEYIRAKLAEKSGITYDLRHRTQVWMDLRNSGIEAYPLYNPYDNMDFKNSEILPLGFISGKTIIYCNESGEYIIFKTDEHGFNNPEGLYDEKNVDYVLIGDSFTQGACVKREENIAGRLKIAGNRVLNLGMLNSGPPKELAILKEYAKPLKPKIVFWIFYEGNDHEGLDFEKKSQLIMKYLDKDFSQELINKQALIDKLLIEQIEKDFLLLRETSKTNLIKTNGNYEASFNISLSSIKLPQLRRRLGFHGRECENIFDPLFKEFLAEAKKTVEDWDGELIFVYLPSYDRYQEKVNYCRKNFLDKEKEEVKKVVYDLQLPFIDIQTVIDSHPDPLSLFPFRNYGHFNTKGYELVAEHIDKYISNHRKKNGIF</sequence>
<proteinExistence type="predicted"/>
<dbReference type="SUPFAM" id="SSF52266">
    <property type="entry name" value="SGNH hydrolase"/>
    <property type="match status" value="1"/>
</dbReference>
<name>A0A419D9V9_9BACT</name>
<dbReference type="AlphaFoldDB" id="A0A419D9V9"/>
<evidence type="ECO:0000313" key="2">
    <source>
        <dbReference type="EMBL" id="RJO59858.1"/>
    </source>
</evidence>
<comment type="caution">
    <text evidence="2">The sequence shown here is derived from an EMBL/GenBank/DDBJ whole genome shotgun (WGS) entry which is preliminary data.</text>
</comment>
<protein>
    <recommendedName>
        <fullName evidence="4">SGNH/GDSL hydrolase family protein</fullName>
    </recommendedName>
</protein>
<dbReference type="Gene3D" id="3.40.50.1110">
    <property type="entry name" value="SGNH hydrolase"/>
    <property type="match status" value="1"/>
</dbReference>
<feature type="transmembrane region" description="Helical" evidence="1">
    <location>
        <begin position="37"/>
        <end position="54"/>
    </location>
</feature>
<accession>A0A419D9V9</accession>
<keyword evidence="1" id="KW-1133">Transmembrane helix</keyword>